<organism evidence="5 6">
    <name type="scientific">Diplogelasinospora grovesii</name>
    <dbReference type="NCBI Taxonomy" id="303347"/>
    <lineage>
        <taxon>Eukaryota</taxon>
        <taxon>Fungi</taxon>
        <taxon>Dikarya</taxon>
        <taxon>Ascomycota</taxon>
        <taxon>Pezizomycotina</taxon>
        <taxon>Sordariomycetes</taxon>
        <taxon>Sordariomycetidae</taxon>
        <taxon>Sordariales</taxon>
        <taxon>Diplogelasinosporaceae</taxon>
        <taxon>Diplogelasinospora</taxon>
    </lineage>
</organism>
<feature type="region of interest" description="Disordered" evidence="3">
    <location>
        <begin position="1330"/>
        <end position="1439"/>
    </location>
</feature>
<feature type="region of interest" description="Disordered" evidence="3">
    <location>
        <begin position="1"/>
        <end position="23"/>
    </location>
</feature>
<feature type="coiled-coil region" evidence="2">
    <location>
        <begin position="1097"/>
        <end position="1148"/>
    </location>
</feature>
<dbReference type="EMBL" id="MU853756">
    <property type="protein sequence ID" value="KAK3944991.1"/>
    <property type="molecule type" value="Genomic_DNA"/>
</dbReference>
<evidence type="ECO:0000313" key="5">
    <source>
        <dbReference type="EMBL" id="KAK3944991.1"/>
    </source>
</evidence>
<feature type="compositionally biased region" description="Low complexity" evidence="3">
    <location>
        <begin position="104"/>
        <end position="116"/>
    </location>
</feature>
<feature type="domain" description="Chromo" evidence="4">
    <location>
        <begin position="22"/>
        <end position="84"/>
    </location>
</feature>
<feature type="region of interest" description="Disordered" evidence="3">
    <location>
        <begin position="42"/>
        <end position="61"/>
    </location>
</feature>
<feature type="compositionally biased region" description="Gly residues" evidence="3">
    <location>
        <begin position="1369"/>
        <end position="1378"/>
    </location>
</feature>
<feature type="compositionally biased region" description="Low complexity" evidence="3">
    <location>
        <begin position="1379"/>
        <end position="1392"/>
    </location>
</feature>
<comment type="caution">
    <text evidence="5">The sequence shown here is derived from an EMBL/GenBank/DDBJ whole genome shotgun (WGS) entry which is preliminary data.</text>
</comment>
<feature type="compositionally biased region" description="Gly residues" evidence="3">
    <location>
        <begin position="1405"/>
        <end position="1417"/>
    </location>
</feature>
<feature type="compositionally biased region" description="Gly residues" evidence="3">
    <location>
        <begin position="1429"/>
        <end position="1439"/>
    </location>
</feature>
<dbReference type="PROSITE" id="PS50013">
    <property type="entry name" value="CHROMO_2"/>
    <property type="match status" value="1"/>
</dbReference>
<feature type="compositionally biased region" description="Polar residues" evidence="3">
    <location>
        <begin position="454"/>
        <end position="463"/>
    </location>
</feature>
<evidence type="ECO:0000256" key="1">
    <source>
        <dbReference type="ARBA" id="ARBA00011353"/>
    </source>
</evidence>
<name>A0AAN6S9P6_9PEZI</name>
<dbReference type="Proteomes" id="UP001303473">
    <property type="component" value="Unassembled WGS sequence"/>
</dbReference>
<comment type="subunit">
    <text evidence="1">Component of the NuA4 histone acetyltransferase complex.</text>
</comment>
<evidence type="ECO:0000259" key="4">
    <source>
        <dbReference type="PROSITE" id="PS50013"/>
    </source>
</evidence>
<feature type="region of interest" description="Disordered" evidence="3">
    <location>
        <begin position="1015"/>
        <end position="1045"/>
    </location>
</feature>
<proteinExistence type="predicted"/>
<keyword evidence="2" id="KW-0175">Coiled coil</keyword>
<sequence>MTRKRRSPSPDSPTTSNADPYFTVNAILKERRNRGRLEYFIDWADNPDTGKPYTPSWEPAENVTEAAIVAWEEEKRQRERNGNGKRNALDNGEDDTPRKKAKGPTTSPTSSDASSTGQEGRGTATVVKKGRLVLEIPAQPNFNREEYRRITLSQSPAQRGVHPPTSGGDEQEQARPEISQTTVPDSQGSPLLTSPFGGETPFLWEERLFPGQTPPWDEDNPASLARSVISHGQASRRSSTSPSLPGGRNPESILSGYSTRPSTRESLQERVETPNHLDSQAAHADSQEAHTDSQAAHAGPDIPSRQPDNSPQASELWFGIPESRQHTGQRDPHINFVRFQSQTWSGIENQDLLTQIHDVDLAFPQTQILTGGVSSGNSRLPLTGVSESISASGDPSAEGAIASGPLSFSAQVVPRTNSNRTQIRTQSPASQTQEAENDVIPDSVRKQGKETSALRVSSQSIGSGSAVHGEITSTSDTVGSVRRPLDGRASREFYASGSPTSRARSPHSPHNTRRSRKLATANMNGPAEQEVPLSAAEGPRRSPVFDRPEREPTGRSLVSESIQTHETGLGITLPSSPSLLHASSIIEAAHNLDEVAITHANPSDLWREPTPDIIPRSFDTGSAADPASTTAPAAVPLQAAQNLQPNLGMILQPHVKMEEMDMEYERLPATVAPSDLMASTDHNITHHSSADHASSVVDGLPAEDQHPYTGTSGGLLSHPLSQSEEPDEDRRHFVVTLPMLASSRVWYVTTMRENEATMKEFGRAFAGSPDATPDEALVAKMDTLFQRLLNHCDLPLMWDSVPKMDHLGMKKFVTGTNGKFLFTYEFLNGIRDLSKRVLILSQPGHVSDYLKALLSAEDLTYTVFGEAETKRNATDNLAVILATTRQDLSGIHGGDVDIVIVFDHDARSAVLPPSLNRNGIPPIVLSLLTTYSIEHIDSELAGYEVHGLERKNALNLILAGTWDLLESPDPGYPEPWEAAEIFGKFIRSPEDGIHYRPKDLPDRLFEVLNSLPLRSQETHGEDVQQGDVGSAEPASRKRRQLEDGATGIAKRPRIVDLRDSASRDRTPAVPMSDLLKSVLADHAPAPNASAELVEAPIQQLESMAAKINELEERLSAQAVARDAREERFLDLEKELKSYKKTVNTLHKRHTQAIKDRSDFDRRCKKALDAEAQAKKRLGASLADAESLKEANKLLEKKLADAQALLVDSSNPDVSALSRARIQLEDAEKQIKSTEKKLKLAQEETEYSRSAYQEASRAHSELENETKALKDQVSKLQRRADENQVKIQQIHRNNEVEIAWSKNDELKAQLRDRERELAFVKDKLKVLTEGRRETRQASVPRSPRASIISPRNGRSIRGGTADSTTTVAGAGAGNRGGRGASAAADAGGSRGTSPASNTPVGEYDGTSGGQGAGAGGPLPGMTFFNQPTGSNGGRWGHLRD</sequence>
<gene>
    <name evidence="5" type="ORF">QBC46DRAFT_435613</name>
</gene>
<evidence type="ECO:0000256" key="2">
    <source>
        <dbReference type="SAM" id="Coils"/>
    </source>
</evidence>
<feature type="region of interest" description="Disordered" evidence="3">
    <location>
        <begin position="72"/>
        <end position="314"/>
    </location>
</feature>
<feature type="coiled-coil region" evidence="2">
    <location>
        <begin position="1184"/>
        <end position="1322"/>
    </location>
</feature>
<dbReference type="InterPro" id="IPR016197">
    <property type="entry name" value="Chromo-like_dom_sf"/>
</dbReference>
<feature type="compositionally biased region" description="Polar residues" evidence="3">
    <location>
        <begin position="414"/>
        <end position="434"/>
    </location>
</feature>
<evidence type="ECO:0000313" key="6">
    <source>
        <dbReference type="Proteomes" id="UP001303473"/>
    </source>
</evidence>
<feature type="compositionally biased region" description="Basic residues" evidence="3">
    <location>
        <begin position="504"/>
        <end position="517"/>
    </location>
</feature>
<feature type="region of interest" description="Disordered" evidence="3">
    <location>
        <begin position="414"/>
        <end position="561"/>
    </location>
</feature>
<protein>
    <recommendedName>
        <fullName evidence="4">Chromo domain-containing protein</fullName>
    </recommendedName>
</protein>
<feature type="compositionally biased region" description="Low complexity" evidence="3">
    <location>
        <begin position="1357"/>
        <end position="1368"/>
    </location>
</feature>
<evidence type="ECO:0000256" key="3">
    <source>
        <dbReference type="SAM" id="MobiDB-lite"/>
    </source>
</evidence>
<feature type="compositionally biased region" description="Polar residues" evidence="3">
    <location>
        <begin position="230"/>
        <end position="243"/>
    </location>
</feature>
<dbReference type="Gene3D" id="2.40.50.40">
    <property type="match status" value="1"/>
</dbReference>
<keyword evidence="6" id="KW-1185">Reference proteome</keyword>
<dbReference type="InterPro" id="IPR038609">
    <property type="entry name" value="HDA1_su2/3_sf"/>
</dbReference>
<feature type="compositionally biased region" description="Basic and acidic residues" evidence="3">
    <location>
        <begin position="538"/>
        <end position="553"/>
    </location>
</feature>
<feature type="compositionally biased region" description="Basic and acidic residues" evidence="3">
    <location>
        <begin position="72"/>
        <end position="82"/>
    </location>
</feature>
<feature type="compositionally biased region" description="Basic and acidic residues" evidence="3">
    <location>
        <begin position="262"/>
        <end position="275"/>
    </location>
</feature>
<feature type="compositionally biased region" description="Polar residues" evidence="3">
    <location>
        <begin position="178"/>
        <end position="192"/>
    </location>
</feature>
<reference evidence="6" key="1">
    <citation type="journal article" date="2023" name="Mol. Phylogenet. Evol.">
        <title>Genome-scale phylogeny and comparative genomics of the fungal order Sordariales.</title>
        <authorList>
            <person name="Hensen N."/>
            <person name="Bonometti L."/>
            <person name="Westerberg I."/>
            <person name="Brannstrom I.O."/>
            <person name="Guillou S."/>
            <person name="Cros-Aarteil S."/>
            <person name="Calhoun S."/>
            <person name="Haridas S."/>
            <person name="Kuo A."/>
            <person name="Mondo S."/>
            <person name="Pangilinan J."/>
            <person name="Riley R."/>
            <person name="LaButti K."/>
            <person name="Andreopoulos B."/>
            <person name="Lipzen A."/>
            <person name="Chen C."/>
            <person name="Yan M."/>
            <person name="Daum C."/>
            <person name="Ng V."/>
            <person name="Clum A."/>
            <person name="Steindorff A."/>
            <person name="Ohm R.A."/>
            <person name="Martin F."/>
            <person name="Silar P."/>
            <person name="Natvig D.O."/>
            <person name="Lalanne C."/>
            <person name="Gautier V."/>
            <person name="Ament-Velasquez S.L."/>
            <person name="Kruys A."/>
            <person name="Hutchinson M.I."/>
            <person name="Powell A.J."/>
            <person name="Barry K."/>
            <person name="Miller A.N."/>
            <person name="Grigoriev I.V."/>
            <person name="Debuchy R."/>
            <person name="Gladieux P."/>
            <person name="Hiltunen Thoren M."/>
            <person name="Johannesson H."/>
        </authorList>
    </citation>
    <scope>NUCLEOTIDE SEQUENCE [LARGE SCALE GENOMIC DNA]</scope>
    <source>
        <strain evidence="6">CBS 340.73</strain>
    </source>
</reference>
<feature type="region of interest" description="Disordered" evidence="3">
    <location>
        <begin position="698"/>
        <end position="729"/>
    </location>
</feature>
<dbReference type="SUPFAM" id="SSF54160">
    <property type="entry name" value="Chromo domain-like"/>
    <property type="match status" value="1"/>
</dbReference>
<dbReference type="InterPro" id="IPR000953">
    <property type="entry name" value="Chromo/chromo_shadow_dom"/>
</dbReference>
<accession>A0AAN6S9P6</accession>
<dbReference type="Gene3D" id="3.40.50.12360">
    <property type="match status" value="1"/>
</dbReference>
<dbReference type="GO" id="GO:0006338">
    <property type="term" value="P:chromatin remodeling"/>
    <property type="evidence" value="ECO:0007669"/>
    <property type="project" value="UniProtKB-ARBA"/>
</dbReference>